<gene>
    <name evidence="1" type="ORF">LPLAT_LOCUS199</name>
</gene>
<sequence length="66" mass="7463">MILARRTGRQERSAKVSMPKLTTGSFIREMACMQNWRLRDWRIANSSTAATATSTFDVVSNGRRGK</sequence>
<name>A0AAV2N194_9HYME</name>
<evidence type="ECO:0000313" key="2">
    <source>
        <dbReference type="Proteomes" id="UP001497644"/>
    </source>
</evidence>
<protein>
    <submittedName>
        <fullName evidence="1">Uncharacterized protein</fullName>
    </submittedName>
</protein>
<reference evidence="1 2" key="1">
    <citation type="submission" date="2024-04" db="EMBL/GenBank/DDBJ databases">
        <authorList>
            <consortium name="Molecular Ecology Group"/>
        </authorList>
    </citation>
    <scope>NUCLEOTIDE SEQUENCE [LARGE SCALE GENOMIC DNA]</scope>
</reference>
<dbReference type="EMBL" id="OZ034824">
    <property type="protein sequence ID" value="CAL1673272.1"/>
    <property type="molecule type" value="Genomic_DNA"/>
</dbReference>
<organism evidence="1 2">
    <name type="scientific">Lasius platythorax</name>
    <dbReference type="NCBI Taxonomy" id="488582"/>
    <lineage>
        <taxon>Eukaryota</taxon>
        <taxon>Metazoa</taxon>
        <taxon>Ecdysozoa</taxon>
        <taxon>Arthropoda</taxon>
        <taxon>Hexapoda</taxon>
        <taxon>Insecta</taxon>
        <taxon>Pterygota</taxon>
        <taxon>Neoptera</taxon>
        <taxon>Endopterygota</taxon>
        <taxon>Hymenoptera</taxon>
        <taxon>Apocrita</taxon>
        <taxon>Aculeata</taxon>
        <taxon>Formicoidea</taxon>
        <taxon>Formicidae</taxon>
        <taxon>Formicinae</taxon>
        <taxon>Lasius</taxon>
        <taxon>Lasius</taxon>
    </lineage>
</organism>
<keyword evidence="2" id="KW-1185">Reference proteome</keyword>
<evidence type="ECO:0000313" key="1">
    <source>
        <dbReference type="EMBL" id="CAL1673272.1"/>
    </source>
</evidence>
<dbReference type="Proteomes" id="UP001497644">
    <property type="component" value="Chromosome 1"/>
</dbReference>
<proteinExistence type="predicted"/>
<accession>A0AAV2N194</accession>
<dbReference type="AlphaFoldDB" id="A0AAV2N194"/>